<dbReference type="InterPro" id="IPR000887">
    <property type="entry name" value="Aldlse_KDPG_KHG"/>
</dbReference>
<name>A0A366CY13_9GAMM</name>
<comment type="caution">
    <text evidence="6">The sequence shown here is derived from an EMBL/GenBank/DDBJ whole genome shotgun (WGS) entry which is preliminary data.</text>
</comment>
<evidence type="ECO:0000256" key="1">
    <source>
        <dbReference type="ARBA" id="ARBA00004761"/>
    </source>
</evidence>
<dbReference type="SUPFAM" id="SSF51569">
    <property type="entry name" value="Aldolase"/>
    <property type="match status" value="1"/>
</dbReference>
<evidence type="ECO:0000313" key="6">
    <source>
        <dbReference type="EMBL" id="RBO82722.1"/>
    </source>
</evidence>
<accession>A0A366CY13</accession>
<dbReference type="NCBIfam" id="NF006600">
    <property type="entry name" value="PRK09140.1"/>
    <property type="match status" value="1"/>
</dbReference>
<evidence type="ECO:0000313" key="7">
    <source>
        <dbReference type="Proteomes" id="UP000252086"/>
    </source>
</evidence>
<evidence type="ECO:0000256" key="4">
    <source>
        <dbReference type="ARBA" id="ARBA00023239"/>
    </source>
</evidence>
<keyword evidence="4" id="KW-0456">Lyase</keyword>
<dbReference type="Gene3D" id="3.20.20.70">
    <property type="entry name" value="Aldolase class I"/>
    <property type="match status" value="1"/>
</dbReference>
<keyword evidence="5" id="KW-0119">Carbohydrate metabolism</keyword>
<comment type="similarity">
    <text evidence="2">Belongs to the KHG/KDPG aldolase family.</text>
</comment>
<organism evidence="6 7">
    <name type="scientific">Marinomonas aquiplantarum</name>
    <dbReference type="NCBI Taxonomy" id="491951"/>
    <lineage>
        <taxon>Bacteria</taxon>
        <taxon>Pseudomonadati</taxon>
        <taxon>Pseudomonadota</taxon>
        <taxon>Gammaproteobacteria</taxon>
        <taxon>Oceanospirillales</taxon>
        <taxon>Oceanospirillaceae</taxon>
        <taxon>Marinomonas</taxon>
    </lineage>
</organism>
<gene>
    <name evidence="6" type="ORF">DFP76_105195</name>
</gene>
<comment type="subunit">
    <text evidence="3">Homotrimer.</text>
</comment>
<evidence type="ECO:0000256" key="3">
    <source>
        <dbReference type="ARBA" id="ARBA00011233"/>
    </source>
</evidence>
<comment type="pathway">
    <text evidence="1">Carbohydrate acid metabolism.</text>
</comment>
<dbReference type="RefSeq" id="WP_113874673.1">
    <property type="nucleotide sequence ID" value="NZ_QNRF01000005.1"/>
</dbReference>
<dbReference type="GO" id="GO:0016829">
    <property type="term" value="F:lyase activity"/>
    <property type="evidence" value="ECO:0007669"/>
    <property type="project" value="UniProtKB-KW"/>
</dbReference>
<dbReference type="Proteomes" id="UP000252086">
    <property type="component" value="Unassembled WGS sequence"/>
</dbReference>
<dbReference type="OrthoDB" id="9805177at2"/>
<dbReference type="EMBL" id="QNRF01000005">
    <property type="protein sequence ID" value="RBO82722.1"/>
    <property type="molecule type" value="Genomic_DNA"/>
</dbReference>
<evidence type="ECO:0000256" key="5">
    <source>
        <dbReference type="ARBA" id="ARBA00023277"/>
    </source>
</evidence>
<dbReference type="Pfam" id="PF01081">
    <property type="entry name" value="Aldolase"/>
    <property type="match status" value="1"/>
</dbReference>
<reference evidence="6 7" key="1">
    <citation type="submission" date="2018-06" db="EMBL/GenBank/DDBJ databases">
        <title>Genomic Encyclopedia of Type Strains, Phase III (KMG-III): the genomes of soil and plant-associated and newly described type strains.</title>
        <authorList>
            <person name="Whitman W."/>
        </authorList>
    </citation>
    <scope>NUCLEOTIDE SEQUENCE [LARGE SCALE GENOMIC DNA]</scope>
    <source>
        <strain evidence="6 7">CECT 7732</strain>
    </source>
</reference>
<sequence>MTHSFDALMQEFPMVAILRGVQSDEVVEHTQVLLDAGFKMIEVPLNSPDPFTSIRLLQETFGEQALIGAGTVLTQQDLAKLIATGAGLMVCPHTDVELIKTAKQAGLFALPGFFTASEAFAALQAGADGLKLFPAEALPSLKVIKALGAVIPSDTWICPVGGVTPDNVAEYFTAGAKGFGLGSALYKKGQSVATTKANAQAFANAWQAWQGAN</sequence>
<dbReference type="AlphaFoldDB" id="A0A366CY13"/>
<protein>
    <submittedName>
        <fullName evidence="6">2-keto-3-deoxy-phosphogalactonate aldolase</fullName>
    </submittedName>
</protein>
<proteinExistence type="inferred from homology"/>
<keyword evidence="7" id="KW-1185">Reference proteome</keyword>
<dbReference type="CDD" id="cd00452">
    <property type="entry name" value="KDPG_aldolase"/>
    <property type="match status" value="1"/>
</dbReference>
<dbReference type="PANTHER" id="PTHR30246:SF1">
    <property type="entry name" value="2-DEHYDRO-3-DEOXY-6-PHOSPHOGALACTONATE ALDOLASE-RELATED"/>
    <property type="match status" value="1"/>
</dbReference>
<dbReference type="InterPro" id="IPR013785">
    <property type="entry name" value="Aldolase_TIM"/>
</dbReference>
<dbReference type="PANTHER" id="PTHR30246">
    <property type="entry name" value="2-KETO-3-DEOXY-6-PHOSPHOGLUCONATE ALDOLASE"/>
    <property type="match status" value="1"/>
</dbReference>
<evidence type="ECO:0000256" key="2">
    <source>
        <dbReference type="ARBA" id="ARBA00006906"/>
    </source>
</evidence>